<name>A0A0S4IPG3_BODSA</name>
<feature type="region of interest" description="Disordered" evidence="1">
    <location>
        <begin position="379"/>
        <end position="407"/>
    </location>
</feature>
<protein>
    <submittedName>
        <fullName evidence="2">Uncharacterized protein</fullName>
    </submittedName>
</protein>
<dbReference type="EMBL" id="CYKH01000219">
    <property type="protein sequence ID" value="CUE96554.1"/>
    <property type="molecule type" value="Genomic_DNA"/>
</dbReference>
<evidence type="ECO:0000313" key="3">
    <source>
        <dbReference type="Proteomes" id="UP000051952"/>
    </source>
</evidence>
<dbReference type="Proteomes" id="UP000051952">
    <property type="component" value="Unassembled WGS sequence"/>
</dbReference>
<accession>A0A0S4IPG3</accession>
<dbReference type="VEuPathDB" id="TriTrypDB:BSAL_57770"/>
<feature type="region of interest" description="Disordered" evidence="1">
    <location>
        <begin position="223"/>
        <end position="246"/>
    </location>
</feature>
<organism evidence="2 3">
    <name type="scientific">Bodo saltans</name>
    <name type="common">Flagellated protozoan</name>
    <dbReference type="NCBI Taxonomy" id="75058"/>
    <lineage>
        <taxon>Eukaryota</taxon>
        <taxon>Discoba</taxon>
        <taxon>Euglenozoa</taxon>
        <taxon>Kinetoplastea</taxon>
        <taxon>Metakinetoplastina</taxon>
        <taxon>Eubodonida</taxon>
        <taxon>Bodonidae</taxon>
        <taxon>Bodo</taxon>
    </lineage>
</organism>
<reference evidence="3" key="1">
    <citation type="submission" date="2015-09" db="EMBL/GenBank/DDBJ databases">
        <authorList>
            <consortium name="Pathogen Informatics"/>
        </authorList>
    </citation>
    <scope>NUCLEOTIDE SEQUENCE [LARGE SCALE GENOMIC DNA]</scope>
    <source>
        <strain evidence="3">Lake Konstanz</strain>
    </source>
</reference>
<dbReference type="OrthoDB" id="249169at2759"/>
<evidence type="ECO:0000256" key="1">
    <source>
        <dbReference type="SAM" id="MobiDB-lite"/>
    </source>
</evidence>
<evidence type="ECO:0000313" key="2">
    <source>
        <dbReference type="EMBL" id="CUE96554.1"/>
    </source>
</evidence>
<keyword evidence="3" id="KW-1185">Reference proteome</keyword>
<gene>
    <name evidence="2" type="ORF">BSAL_57770</name>
</gene>
<proteinExistence type="predicted"/>
<sequence>MLHAPPRAVLESTDEDNTIGPCSQCRCLMTEIISLNKMVDALSSRLDVSVSDFMLESHRRSSALQQRDVNRDTHEADLRLESVKYQREASRLSLRVMELEKEVALRSAREEKLCSDVAELQERLMLEREASVLEQQAPTTVSSWTQTDMRFHTLVRNEAAYLSKRHSVSPAASHHLHEGLSSQGASPSLRAISSSASAGRSVSATTTSTAVGVVVLDALPHWEDQQGTSPRGRSASPAPPIPTPKQRTVLSAFHKPTPTPLPCLLDGVSWEGVTWPSELADDEEAVVGGDEDRAHTCANMSTTRPRVSCERSVSLPSTSSVMSASFKQYNFGATPIVDKGRSAGVTRCMTPPSTRRPQGRRATVFNGQWSSSVVMPHADERQHHARSPTPESPLLHMMPSSRNARTPSFPRVLDRMQITGGPHTIRSNRRQPVPRETAGLYQTAVDGLHMLRGLTVRADPNMLRTMTTMHELRDICCPLKQALATVKQILLGAMPRLSTRIRDGELWQVRKRDLQALHLEHCGSLATALRSLMVAHDYLKGQERGQALGSLVEMYLNMHVFVALARAPAVQGHFSS</sequence>
<dbReference type="AlphaFoldDB" id="A0A0S4IPG3"/>